<evidence type="ECO:0000256" key="6">
    <source>
        <dbReference type="ARBA" id="ARBA00023277"/>
    </source>
</evidence>
<dbReference type="Proteomes" id="UP001589896">
    <property type="component" value="Unassembled WGS sequence"/>
</dbReference>
<dbReference type="Pfam" id="PF17042">
    <property type="entry name" value="NBD_C"/>
    <property type="match status" value="1"/>
</dbReference>
<keyword evidence="3" id="KW-0547">Nucleotide-binding</keyword>
<protein>
    <submittedName>
        <fullName evidence="9">Four-carbon acid sugar kinase family protein</fullName>
        <ecNumber evidence="9">2.7.1.-</ecNumber>
    </submittedName>
</protein>
<feature type="domain" description="Four-carbon acid sugar kinase nucleotide binding" evidence="8">
    <location>
        <begin position="260"/>
        <end position="415"/>
    </location>
</feature>
<sequence>MTPGRPEMLTVVLDDDPTGTQSATDVTVLLSWDVGAILDVLRREGAVYLQTNSRALSEPAATELARSIRADLRAAESLLGERILVVLRGDSTLRGHVFAESDVFADAAGPILFVPAFPAGGRTTLDGVHRVRIDGVDRPVAETEFARDPVFGYRSSDLRDWVREVGRRSARPVPLRRLRDSAGAALTAELRTASPDEVVVPDAVTDDDLRLISRALLAAIDQGASVAIRCAATLAAICAGRLSDGYLPRPIGADARRGVVVVCGSHTAAASEQLEFLLRSTGDEAIVIPTDAALESPERAGADAAARARARLEERNRVVLATERSRRETHNTLAHGERVMRALTTATTALLGSAGVLVSKGGITSAEVARLATGGTRAHVRGQLAPGISVWDLESPSWQGTQVVVPGNVGGRETLVDVLDAMGSWKEAHG</sequence>
<keyword evidence="10" id="KW-1185">Reference proteome</keyword>
<feature type="domain" description="Four-carbon acid sugar kinase N-terminal" evidence="7">
    <location>
        <begin position="11"/>
        <end position="236"/>
    </location>
</feature>
<evidence type="ECO:0000256" key="4">
    <source>
        <dbReference type="ARBA" id="ARBA00022777"/>
    </source>
</evidence>
<dbReference type="Gene3D" id="3.40.50.10840">
    <property type="entry name" value="Putative sugar-binding, N-terminal domain"/>
    <property type="match status" value="1"/>
</dbReference>
<dbReference type="InterPro" id="IPR042213">
    <property type="entry name" value="NBD_C_sf"/>
</dbReference>
<comment type="caution">
    <text evidence="9">The sequence shown here is derived from an EMBL/GenBank/DDBJ whole genome shotgun (WGS) entry which is preliminary data.</text>
</comment>
<dbReference type="Pfam" id="PF07005">
    <property type="entry name" value="SBD_N"/>
    <property type="match status" value="1"/>
</dbReference>
<evidence type="ECO:0000313" key="10">
    <source>
        <dbReference type="Proteomes" id="UP001589896"/>
    </source>
</evidence>
<dbReference type="Gene3D" id="3.40.980.20">
    <property type="entry name" value="Four-carbon acid sugar kinase, nucleotide binding domain"/>
    <property type="match status" value="1"/>
</dbReference>
<dbReference type="InterPro" id="IPR031475">
    <property type="entry name" value="NBD_C"/>
</dbReference>
<comment type="similarity">
    <text evidence="1">Belongs to the four-carbon acid sugar kinase family.</text>
</comment>
<evidence type="ECO:0000256" key="1">
    <source>
        <dbReference type="ARBA" id="ARBA00005715"/>
    </source>
</evidence>
<dbReference type="GO" id="GO:0016301">
    <property type="term" value="F:kinase activity"/>
    <property type="evidence" value="ECO:0007669"/>
    <property type="project" value="UniProtKB-KW"/>
</dbReference>
<keyword evidence="6" id="KW-0119">Carbohydrate metabolism</keyword>
<dbReference type="InterPro" id="IPR010737">
    <property type="entry name" value="4-carb_acid_sugar_kinase_N"/>
</dbReference>
<proteinExistence type="inferred from homology"/>
<dbReference type="RefSeq" id="WP_386672221.1">
    <property type="nucleotide sequence ID" value="NZ_JBHLTG010000005.1"/>
</dbReference>
<dbReference type="InterPro" id="IPR037051">
    <property type="entry name" value="4-carb_acid_sugar_kinase_N_sf"/>
</dbReference>
<dbReference type="EC" id="2.7.1.-" evidence="9"/>
<name>A0ABV6RU08_9GAMM</name>
<keyword evidence="5" id="KW-0067">ATP-binding</keyword>
<evidence type="ECO:0000259" key="7">
    <source>
        <dbReference type="Pfam" id="PF07005"/>
    </source>
</evidence>
<dbReference type="EMBL" id="JBHLTG010000005">
    <property type="protein sequence ID" value="MFC0680465.1"/>
    <property type="molecule type" value="Genomic_DNA"/>
</dbReference>
<keyword evidence="4 9" id="KW-0418">Kinase</keyword>
<evidence type="ECO:0000256" key="5">
    <source>
        <dbReference type="ARBA" id="ARBA00022840"/>
    </source>
</evidence>
<evidence type="ECO:0000256" key="2">
    <source>
        <dbReference type="ARBA" id="ARBA00022679"/>
    </source>
</evidence>
<organism evidence="9 10">
    <name type="scientific">Lysobacter korlensis</name>
    <dbReference type="NCBI Taxonomy" id="553636"/>
    <lineage>
        <taxon>Bacteria</taxon>
        <taxon>Pseudomonadati</taxon>
        <taxon>Pseudomonadota</taxon>
        <taxon>Gammaproteobacteria</taxon>
        <taxon>Lysobacterales</taxon>
        <taxon>Lysobacteraceae</taxon>
        <taxon>Lysobacter</taxon>
    </lineage>
</organism>
<dbReference type="SUPFAM" id="SSF142764">
    <property type="entry name" value="YgbK-like"/>
    <property type="match status" value="1"/>
</dbReference>
<evidence type="ECO:0000259" key="8">
    <source>
        <dbReference type="Pfam" id="PF17042"/>
    </source>
</evidence>
<evidence type="ECO:0000256" key="3">
    <source>
        <dbReference type="ARBA" id="ARBA00022741"/>
    </source>
</evidence>
<gene>
    <name evidence="9" type="ORF">ACFFGH_21750</name>
</gene>
<reference evidence="9 10" key="1">
    <citation type="submission" date="2024-09" db="EMBL/GenBank/DDBJ databases">
        <authorList>
            <person name="Sun Q."/>
            <person name="Mori K."/>
        </authorList>
    </citation>
    <scope>NUCLEOTIDE SEQUENCE [LARGE SCALE GENOMIC DNA]</scope>
    <source>
        <strain evidence="9 10">KCTC 23076</strain>
    </source>
</reference>
<keyword evidence="2 9" id="KW-0808">Transferase</keyword>
<evidence type="ECO:0000313" key="9">
    <source>
        <dbReference type="EMBL" id="MFC0680465.1"/>
    </source>
</evidence>
<accession>A0ABV6RU08</accession>